<organism evidence="1">
    <name type="scientific">marine metagenome</name>
    <dbReference type="NCBI Taxonomy" id="408172"/>
    <lineage>
        <taxon>unclassified sequences</taxon>
        <taxon>metagenomes</taxon>
        <taxon>ecological metagenomes</taxon>
    </lineage>
</organism>
<dbReference type="AlphaFoldDB" id="A0A382P6A3"/>
<name>A0A382P6A3_9ZZZZ</name>
<reference evidence="1" key="1">
    <citation type="submission" date="2018-05" db="EMBL/GenBank/DDBJ databases">
        <authorList>
            <person name="Lanie J.A."/>
            <person name="Ng W.-L."/>
            <person name="Kazmierczak K.M."/>
            <person name="Andrzejewski T.M."/>
            <person name="Davidsen T.M."/>
            <person name="Wayne K.J."/>
            <person name="Tettelin H."/>
            <person name="Glass J.I."/>
            <person name="Rusch D."/>
            <person name="Podicherti R."/>
            <person name="Tsui H.-C.T."/>
            <person name="Winkler M.E."/>
        </authorList>
    </citation>
    <scope>NUCLEOTIDE SEQUENCE</scope>
</reference>
<accession>A0A382P6A3</accession>
<dbReference type="EMBL" id="UINC01105131">
    <property type="protein sequence ID" value="SVC68836.1"/>
    <property type="molecule type" value="Genomic_DNA"/>
</dbReference>
<protein>
    <submittedName>
        <fullName evidence="1">Uncharacterized protein</fullName>
    </submittedName>
</protein>
<sequence>MMRKFLIALAILSALPVLLVLVLWLYPRPLDTTPPWVFSGDGIDIDYCNLPVLYGSGLMAKDIPQAHTPGCGYTVFPQPVLKGCTEPLPEGAQDLRGLWQSIDPKLPEHVERIEQCGDRVVVTAQGVIHDHATDMLSDDVAPIEIGPLLFCVRSSQATTSWIGGKLHFKLFDGPTVVRRYIEDGVYQWEHPAFGNIKMKRICKLPNHARTSPDRSHAL</sequence>
<proteinExistence type="predicted"/>
<gene>
    <name evidence="1" type="ORF">METZ01_LOCUS321690</name>
</gene>
<evidence type="ECO:0000313" key="1">
    <source>
        <dbReference type="EMBL" id="SVC68836.1"/>
    </source>
</evidence>